<proteinExistence type="predicted"/>
<gene>
    <name evidence="1" type="ORF">DEIDBPHB_00031</name>
</gene>
<dbReference type="EMBL" id="MT631217">
    <property type="protein sequence ID" value="QNO46782.1"/>
    <property type="molecule type" value="Genomic_DNA"/>
</dbReference>
<sequence length="99" mass="11203">MESRCEIRHEMVLPPATYENGVKLRYNVRLLLDFRTVPIKCIFCDDQIRAIAQTREFVTVSVASSAEGIKSAPIDHEWHESAEINPYSPVGENPSLEEG</sequence>
<name>A0A7G9YFJ8_9EURY</name>
<dbReference type="AlphaFoldDB" id="A0A7G9YFJ8"/>
<protein>
    <submittedName>
        <fullName evidence="1">Uncharacterized protein</fullName>
    </submittedName>
</protein>
<accession>A0A7G9YFJ8</accession>
<evidence type="ECO:0000313" key="1">
    <source>
        <dbReference type="EMBL" id="QNO46782.1"/>
    </source>
</evidence>
<reference evidence="1" key="1">
    <citation type="submission" date="2020-06" db="EMBL/GenBank/DDBJ databases">
        <title>Unique genomic features of the anaerobic methanotrophic archaea.</title>
        <authorList>
            <person name="Chadwick G.L."/>
            <person name="Skennerton C.T."/>
            <person name="Laso-Perez R."/>
            <person name="Leu A.O."/>
            <person name="Speth D.R."/>
            <person name="Yu H."/>
            <person name="Morgan-Lang C."/>
            <person name="Hatzenpichler R."/>
            <person name="Goudeau D."/>
            <person name="Malmstrom R."/>
            <person name="Brazelton W.J."/>
            <person name="Woyke T."/>
            <person name="Hallam S.J."/>
            <person name="Tyson G.W."/>
            <person name="Wegener G."/>
            <person name="Boetius A."/>
            <person name="Orphan V."/>
        </authorList>
    </citation>
    <scope>NUCLEOTIDE SEQUENCE</scope>
</reference>
<organism evidence="1">
    <name type="scientific">Candidatus Methanogaster sp. ANME-2c ERB4</name>
    <dbReference type="NCBI Taxonomy" id="2759911"/>
    <lineage>
        <taxon>Archaea</taxon>
        <taxon>Methanobacteriati</taxon>
        <taxon>Methanobacteriota</taxon>
        <taxon>Stenosarchaea group</taxon>
        <taxon>Methanomicrobia</taxon>
        <taxon>Methanosarcinales</taxon>
        <taxon>ANME-2 cluster</taxon>
        <taxon>Candidatus Methanogasteraceae</taxon>
        <taxon>Candidatus Methanogaster</taxon>
    </lineage>
</organism>